<accession>A0A1M7KH27</accession>
<name>A0A1M7KH27_9BACT</name>
<feature type="transmembrane region" description="Helical" evidence="1">
    <location>
        <begin position="220"/>
        <end position="240"/>
    </location>
</feature>
<evidence type="ECO:0000313" key="2">
    <source>
        <dbReference type="EMBL" id="SHM64665.1"/>
    </source>
</evidence>
<keyword evidence="3" id="KW-1185">Reference proteome</keyword>
<keyword evidence="1" id="KW-0812">Transmembrane</keyword>
<dbReference type="STRING" id="1419482.SAMN05444266_109323"/>
<feature type="transmembrane region" description="Helical" evidence="1">
    <location>
        <begin position="74"/>
        <end position="95"/>
    </location>
</feature>
<dbReference type="EMBL" id="FRBL01000009">
    <property type="protein sequence ID" value="SHM64665.1"/>
    <property type="molecule type" value="Genomic_DNA"/>
</dbReference>
<keyword evidence="1" id="KW-0472">Membrane</keyword>
<dbReference type="AlphaFoldDB" id="A0A1M7KH27"/>
<sequence length="415" mass="47016">MQHSLFRKPVTDSLVYRFFETYLLLFMVISLVCALQGFGVGEAWRALIAITGKWLYGSGYTIGALVNGSGDTKFMYATVFTTLLIALMISGIRVVRARKRGWNSTATYWITVIIRYSLALTLLNYGVSKITNQQFTDISLYQLDKPLGYSSPMGLAWNFFGYSRGYNIFMGLAEVIPALLLLFRRTALLGALLTLTVMVNVFALNIFYNIPVKLLSLHLILYALFLASPELGRLIQFFISGEAAAPRKDLKPAYATRKGRVFHLTIKSIITGVILVTMAMDARHMAHRMEQMQQKQPLYGIYRISQPGTGGLRSYQYINWEKLYLDKGHRAMVTLTGQDPIWLNYRTDTAKRVIFLTGGPNIVEFSYQLSGERNYLLTSIKGQDTVLLHAEAVDLSGFLLPRHIFSWQNEYPINK</sequence>
<feature type="transmembrane region" description="Helical" evidence="1">
    <location>
        <begin position="165"/>
        <end position="183"/>
    </location>
</feature>
<dbReference type="Proteomes" id="UP000184420">
    <property type="component" value="Unassembled WGS sequence"/>
</dbReference>
<reference evidence="2 3" key="1">
    <citation type="submission" date="2016-11" db="EMBL/GenBank/DDBJ databases">
        <authorList>
            <person name="Jaros S."/>
            <person name="Januszkiewicz K."/>
            <person name="Wedrychowicz H."/>
        </authorList>
    </citation>
    <scope>NUCLEOTIDE SEQUENCE [LARGE SCALE GENOMIC DNA]</scope>
    <source>
        <strain evidence="2 3">DSM 27406</strain>
    </source>
</reference>
<keyword evidence="1" id="KW-1133">Transmembrane helix</keyword>
<feature type="transmembrane region" description="Helical" evidence="1">
    <location>
        <begin position="261"/>
        <end position="280"/>
    </location>
</feature>
<proteinExistence type="predicted"/>
<feature type="transmembrane region" description="Helical" evidence="1">
    <location>
        <begin position="107"/>
        <end position="127"/>
    </location>
</feature>
<dbReference type="OrthoDB" id="102112at2"/>
<evidence type="ECO:0000313" key="3">
    <source>
        <dbReference type="Proteomes" id="UP000184420"/>
    </source>
</evidence>
<feature type="transmembrane region" description="Helical" evidence="1">
    <location>
        <begin position="21"/>
        <end position="39"/>
    </location>
</feature>
<dbReference type="RefSeq" id="WP_073085901.1">
    <property type="nucleotide sequence ID" value="NZ_FRBL01000009.1"/>
</dbReference>
<organism evidence="2 3">
    <name type="scientific">Chitinophaga jiangningensis</name>
    <dbReference type="NCBI Taxonomy" id="1419482"/>
    <lineage>
        <taxon>Bacteria</taxon>
        <taxon>Pseudomonadati</taxon>
        <taxon>Bacteroidota</taxon>
        <taxon>Chitinophagia</taxon>
        <taxon>Chitinophagales</taxon>
        <taxon>Chitinophagaceae</taxon>
        <taxon>Chitinophaga</taxon>
    </lineage>
</organism>
<protein>
    <submittedName>
        <fullName evidence="2">Uncharacterized protein</fullName>
    </submittedName>
</protein>
<feature type="transmembrane region" description="Helical" evidence="1">
    <location>
        <begin position="188"/>
        <end position="208"/>
    </location>
</feature>
<gene>
    <name evidence="2" type="ORF">SAMN05444266_109323</name>
</gene>
<evidence type="ECO:0000256" key="1">
    <source>
        <dbReference type="SAM" id="Phobius"/>
    </source>
</evidence>